<dbReference type="InterPro" id="IPR006143">
    <property type="entry name" value="RND_pump_MFP"/>
</dbReference>
<evidence type="ECO:0000259" key="8">
    <source>
        <dbReference type="Pfam" id="PF25917"/>
    </source>
</evidence>
<evidence type="ECO:0000259" key="9">
    <source>
        <dbReference type="Pfam" id="PF25954"/>
    </source>
</evidence>
<keyword evidence="4 5" id="KW-0175">Coiled coil</keyword>
<dbReference type="PANTHER" id="PTHR30469">
    <property type="entry name" value="MULTIDRUG RESISTANCE PROTEIN MDTA"/>
    <property type="match status" value="1"/>
</dbReference>
<dbReference type="Pfam" id="PF25876">
    <property type="entry name" value="HH_MFP_RND"/>
    <property type="match status" value="1"/>
</dbReference>
<dbReference type="Gene3D" id="6.10.140.1990">
    <property type="match status" value="1"/>
</dbReference>
<evidence type="ECO:0000256" key="2">
    <source>
        <dbReference type="ARBA" id="ARBA00009477"/>
    </source>
</evidence>
<evidence type="ECO:0000256" key="4">
    <source>
        <dbReference type="ARBA" id="ARBA00023054"/>
    </source>
</evidence>
<feature type="transmembrane region" description="Helical" evidence="6">
    <location>
        <begin position="20"/>
        <end position="40"/>
    </location>
</feature>
<dbReference type="Gene3D" id="2.40.420.20">
    <property type="match status" value="1"/>
</dbReference>
<keyword evidence="6" id="KW-0472">Membrane</keyword>
<comment type="similarity">
    <text evidence="2">Belongs to the membrane fusion protein (MFP) (TC 8.A.1) family.</text>
</comment>
<comment type="subcellular location">
    <subcellularLocation>
        <location evidence="1">Cell envelope</location>
    </subcellularLocation>
</comment>
<dbReference type="AlphaFoldDB" id="A0A4Z0QYK8"/>
<dbReference type="GO" id="GO:0019898">
    <property type="term" value="C:extrinsic component of membrane"/>
    <property type="evidence" value="ECO:0007669"/>
    <property type="project" value="InterPro"/>
</dbReference>
<dbReference type="GO" id="GO:1990961">
    <property type="term" value="P:xenobiotic detoxification by transmembrane export across the plasma membrane"/>
    <property type="evidence" value="ECO:0007669"/>
    <property type="project" value="InterPro"/>
</dbReference>
<gene>
    <name evidence="11" type="ORF">E4K67_24690</name>
</gene>
<keyword evidence="6" id="KW-0812">Transmembrane</keyword>
<keyword evidence="6" id="KW-1133">Transmembrane helix</keyword>
<evidence type="ECO:0000256" key="6">
    <source>
        <dbReference type="SAM" id="Phobius"/>
    </source>
</evidence>
<dbReference type="InterPro" id="IPR058792">
    <property type="entry name" value="Beta-barrel_RND_2"/>
</dbReference>
<evidence type="ECO:0000259" key="10">
    <source>
        <dbReference type="Pfam" id="PF25967"/>
    </source>
</evidence>
<dbReference type="GO" id="GO:1990195">
    <property type="term" value="C:macrolide transmembrane transporter complex"/>
    <property type="evidence" value="ECO:0007669"/>
    <property type="project" value="InterPro"/>
</dbReference>
<evidence type="ECO:0000256" key="3">
    <source>
        <dbReference type="ARBA" id="ARBA00022448"/>
    </source>
</evidence>
<proteinExistence type="inferred from homology"/>
<feature type="domain" description="Multidrug resistance protein MdtA-like C-terminal permuted SH3" evidence="10">
    <location>
        <begin position="357"/>
        <end position="405"/>
    </location>
</feature>
<feature type="domain" description="Multidrug resistance protein MdtA-like alpha-helical hairpin" evidence="7">
    <location>
        <begin position="142"/>
        <end position="222"/>
    </location>
</feature>
<dbReference type="Pfam" id="PF25967">
    <property type="entry name" value="RND-MFP_C"/>
    <property type="match status" value="1"/>
</dbReference>
<dbReference type="InterPro" id="IPR030190">
    <property type="entry name" value="MacA_alpha-hairpin_sf"/>
</dbReference>
<accession>A0A4Z0QYK8</accession>
<comment type="caution">
    <text evidence="11">The sequence shown here is derived from an EMBL/GenBank/DDBJ whole genome shotgun (WGS) entry which is preliminary data.</text>
</comment>
<feature type="domain" description="CusB-like beta-barrel" evidence="9">
    <location>
        <begin position="270"/>
        <end position="343"/>
    </location>
</feature>
<feature type="domain" description="Multidrug resistance protein MdtA-like barrel-sandwich hybrid" evidence="8">
    <location>
        <begin position="84"/>
        <end position="256"/>
    </location>
</feature>
<name>A0A4Z0QYK8_9FIRM</name>
<evidence type="ECO:0000313" key="12">
    <source>
        <dbReference type="Proteomes" id="UP000298460"/>
    </source>
</evidence>
<dbReference type="PANTHER" id="PTHR30469:SF15">
    <property type="entry name" value="HLYD FAMILY OF SECRETION PROTEINS"/>
    <property type="match status" value="1"/>
</dbReference>
<keyword evidence="3" id="KW-0813">Transport</keyword>
<dbReference type="Pfam" id="PF25954">
    <property type="entry name" value="Beta-barrel_RND_2"/>
    <property type="match status" value="1"/>
</dbReference>
<dbReference type="Proteomes" id="UP000298460">
    <property type="component" value="Unassembled WGS sequence"/>
</dbReference>
<dbReference type="GO" id="GO:0015562">
    <property type="term" value="F:efflux transmembrane transporter activity"/>
    <property type="evidence" value="ECO:0007669"/>
    <property type="project" value="InterPro"/>
</dbReference>
<evidence type="ECO:0000259" key="7">
    <source>
        <dbReference type="Pfam" id="PF25876"/>
    </source>
</evidence>
<dbReference type="Gene3D" id="2.40.30.170">
    <property type="match status" value="1"/>
</dbReference>
<dbReference type="SUPFAM" id="SSF111369">
    <property type="entry name" value="HlyD-like secretion proteins"/>
    <property type="match status" value="1"/>
</dbReference>
<dbReference type="GO" id="GO:1990281">
    <property type="term" value="C:efflux pump complex"/>
    <property type="evidence" value="ECO:0007669"/>
    <property type="project" value="TreeGrafter"/>
</dbReference>
<evidence type="ECO:0000313" key="11">
    <source>
        <dbReference type="EMBL" id="TGE35520.1"/>
    </source>
</evidence>
<dbReference type="RefSeq" id="WP_135551618.1">
    <property type="nucleotide sequence ID" value="NZ_SPQQ01000013.1"/>
</dbReference>
<evidence type="ECO:0000256" key="5">
    <source>
        <dbReference type="SAM" id="Coils"/>
    </source>
</evidence>
<dbReference type="InterPro" id="IPR058627">
    <property type="entry name" value="MdtA-like_C"/>
</dbReference>
<keyword evidence="12" id="KW-1185">Reference proteome</keyword>
<reference evidence="11 12" key="1">
    <citation type="submission" date="2019-03" db="EMBL/GenBank/DDBJ databases">
        <title>Draft Genome Sequence of Desulfosporosinus fructosivorans Strain 63.6F, Isolated from Marine Sediment in the Baltic Sea.</title>
        <authorList>
            <person name="Hausmann B."/>
            <person name="Vandieken V."/>
            <person name="Pjevac P."/>
            <person name="Schreck K."/>
            <person name="Herbold C.W."/>
            <person name="Loy A."/>
        </authorList>
    </citation>
    <scope>NUCLEOTIDE SEQUENCE [LARGE SCALE GENOMIC DNA]</scope>
    <source>
        <strain evidence="11 12">63.6F</strain>
    </source>
</reference>
<dbReference type="EMBL" id="SPQQ01000013">
    <property type="protein sequence ID" value="TGE35520.1"/>
    <property type="molecule type" value="Genomic_DNA"/>
</dbReference>
<organism evidence="11 12">
    <name type="scientific">Desulfosporosinus fructosivorans</name>
    <dbReference type="NCBI Taxonomy" id="2018669"/>
    <lineage>
        <taxon>Bacteria</taxon>
        <taxon>Bacillati</taxon>
        <taxon>Bacillota</taxon>
        <taxon>Clostridia</taxon>
        <taxon>Eubacteriales</taxon>
        <taxon>Desulfitobacteriaceae</taxon>
        <taxon>Desulfosporosinus</taxon>
    </lineage>
</organism>
<dbReference type="NCBIfam" id="TIGR01730">
    <property type="entry name" value="RND_mfp"/>
    <property type="match status" value="1"/>
</dbReference>
<dbReference type="InterPro" id="IPR058625">
    <property type="entry name" value="MdtA-like_BSH"/>
</dbReference>
<evidence type="ECO:0000256" key="1">
    <source>
        <dbReference type="ARBA" id="ARBA00004196"/>
    </source>
</evidence>
<dbReference type="GO" id="GO:0030313">
    <property type="term" value="C:cell envelope"/>
    <property type="evidence" value="ECO:0007669"/>
    <property type="project" value="UniProtKB-SubCell"/>
</dbReference>
<feature type="coiled-coil region" evidence="5">
    <location>
        <begin position="180"/>
        <end position="214"/>
    </location>
</feature>
<dbReference type="Pfam" id="PF25917">
    <property type="entry name" value="BSH_RND"/>
    <property type="match status" value="1"/>
</dbReference>
<protein>
    <submittedName>
        <fullName evidence="11">Efflux RND transporter periplasmic adaptor subunit</fullName>
    </submittedName>
</protein>
<dbReference type="Gene3D" id="2.40.50.100">
    <property type="match status" value="1"/>
</dbReference>
<dbReference type="InterPro" id="IPR058624">
    <property type="entry name" value="MdtA-like_HH"/>
</dbReference>
<dbReference type="OrthoDB" id="1806446at2"/>
<sequence>MFNNIGPAIRRFKLTKKSVIMIVVLLVFTVSATGVVAFLGKKETVVAVAAPQEVSVKVSVAKNTLKNVTASYKATLVASQEGIVSGKVDGKVVQVMFENGKYVSQGDPLIKLDDQEIRNNIASSQAELKASESQVKSSESQLVSLQTGLQKMQLSVENAVRTYDRTKELFNRGAISKVELESAETTVSNAKSDLESAKADIGTAKASVETAKANVITAQVDLKNHTDSLADTTITAPITGILDEKSVSLGQYANIGVVLVKVKAISPIYAVVEVDQNDMSSLQVGQSAKINVGSNDVKDYDGIIKSIEASADTTSRVFKCKVEVANLDQELKPGIYAKVDIVSDQTSEVIAVTTDALSGNPGNYTVFVNDQGVARKRIVSIGQISKGLVEIKDGVKDGDSVIITNVNTLQDGDAVSVVTE</sequence>